<dbReference type="Pfam" id="PF04449">
    <property type="entry name" value="Fimbrial_CS1"/>
    <property type="match status" value="1"/>
</dbReference>
<accession>A0A6I6EUR2</accession>
<reference evidence="3 4" key="2">
    <citation type="submission" date="2019-12" db="EMBL/GenBank/DDBJ databases">
        <title>Erwinia sp. nov., isolated from droppings of birds in the Qinghai-Tiebt plateau of China.</title>
        <authorList>
            <person name="Ge Y."/>
        </authorList>
    </citation>
    <scope>NUCLEOTIDE SEQUENCE [LARGE SCALE GENOMIC DNA]</scope>
    <source>
        <strain evidence="3 4">J780</strain>
    </source>
</reference>
<dbReference type="AlphaFoldDB" id="A0A6I6EUR2"/>
<keyword evidence="1" id="KW-0732">Signal</keyword>
<evidence type="ECO:0000256" key="1">
    <source>
        <dbReference type="SAM" id="SignalP"/>
    </source>
</evidence>
<dbReference type="GO" id="GO:0009289">
    <property type="term" value="C:pilus"/>
    <property type="evidence" value="ECO:0007669"/>
    <property type="project" value="InterPro"/>
</dbReference>
<dbReference type="RefSeq" id="WP_154753352.1">
    <property type="nucleotide sequence ID" value="NZ_CP046509.1"/>
</dbReference>
<name>A0A6I6EUR2_9GAMM</name>
<dbReference type="EMBL" id="CP046509">
    <property type="protein sequence ID" value="QGU85790.1"/>
    <property type="molecule type" value="Genomic_DNA"/>
</dbReference>
<dbReference type="KEGG" id="erwi:GN242_00505"/>
<dbReference type="InterPro" id="IPR007540">
    <property type="entry name" value="Fimbrial_CS1-type"/>
</dbReference>
<dbReference type="EMBL" id="WLZX01000005">
    <property type="protein sequence ID" value="MTD28098.1"/>
    <property type="molecule type" value="Genomic_DNA"/>
</dbReference>
<reference evidence="2 5" key="1">
    <citation type="submission" date="2019-11" db="EMBL/GenBank/DDBJ databases">
        <title>Erwinia sp. nov., isolated from feces of birds in Tibet plateau of China.</title>
        <authorList>
            <person name="Ge Y."/>
        </authorList>
    </citation>
    <scope>NUCLEOTIDE SEQUENCE [LARGE SCALE GENOMIC DNA]</scope>
    <source>
        <strain evidence="2 5">J316</strain>
    </source>
</reference>
<proteinExistence type="predicted"/>
<gene>
    <name evidence="2" type="ORF">GK011_14235</name>
    <name evidence="3" type="ORF">GN242_00505</name>
</gene>
<keyword evidence="5" id="KW-1185">Reference proteome</keyword>
<organism evidence="3 4">
    <name type="scientific">Erwinia sorbitola</name>
    <dbReference type="NCBI Taxonomy" id="2681984"/>
    <lineage>
        <taxon>Bacteria</taxon>
        <taxon>Pseudomonadati</taxon>
        <taxon>Pseudomonadota</taxon>
        <taxon>Gammaproteobacteria</taxon>
        <taxon>Enterobacterales</taxon>
        <taxon>Erwiniaceae</taxon>
        <taxon>Erwinia</taxon>
    </lineage>
</organism>
<feature type="chain" id="PRO_5044633553" evidence="1">
    <location>
        <begin position="23"/>
        <end position="168"/>
    </location>
</feature>
<evidence type="ECO:0000313" key="5">
    <source>
        <dbReference type="Proteomes" id="UP000480164"/>
    </source>
</evidence>
<accession>A0A6L6GQT4</accession>
<evidence type="ECO:0000313" key="3">
    <source>
        <dbReference type="EMBL" id="QGU85790.1"/>
    </source>
</evidence>
<protein>
    <submittedName>
        <fullName evidence="3">Fimbrial assembly protein</fullName>
    </submittedName>
</protein>
<dbReference type="Gene3D" id="2.60.40.2040">
    <property type="entry name" value="CFA/I fimbrial subunit E, pilin domain"/>
    <property type="match status" value="1"/>
</dbReference>
<dbReference type="Proteomes" id="UP000480164">
    <property type="component" value="Unassembled WGS sequence"/>
</dbReference>
<feature type="signal peptide" evidence="1">
    <location>
        <begin position="1"/>
        <end position="22"/>
    </location>
</feature>
<evidence type="ECO:0000313" key="2">
    <source>
        <dbReference type="EMBL" id="MTD28098.1"/>
    </source>
</evidence>
<evidence type="ECO:0000313" key="4">
    <source>
        <dbReference type="Proteomes" id="UP000424752"/>
    </source>
</evidence>
<dbReference type="Proteomes" id="UP000424752">
    <property type="component" value="Chromosome"/>
</dbReference>
<sequence length="168" mass="17039">MKSHFKLIAVAGMLVTAFGTSAVQRDITVTADIDPTVDITLADGSSLPSSIAMQYLPGKGLAAHKENIKFWSNTEDRALNVSLANAPSLTDANGSNAIPLSVSVNGKKLSTTATSLAYATTFPSGIANGSSTMPLVIAQATPGNVSSAGTYTGIVSLIVTQATAPVGN</sequence>